<dbReference type="EMBL" id="CM056743">
    <property type="protein sequence ID" value="KAJ8670459.1"/>
    <property type="molecule type" value="Genomic_DNA"/>
</dbReference>
<accession>A0ACC2NJG6</accession>
<name>A0ACC2NJG6_9HYME</name>
<evidence type="ECO:0000313" key="1">
    <source>
        <dbReference type="EMBL" id="KAJ8670459.1"/>
    </source>
</evidence>
<gene>
    <name evidence="1" type="ORF">QAD02_001718</name>
</gene>
<protein>
    <submittedName>
        <fullName evidence="1">Uncharacterized protein</fullName>
    </submittedName>
</protein>
<proteinExistence type="predicted"/>
<evidence type="ECO:0000313" key="2">
    <source>
        <dbReference type="Proteomes" id="UP001239111"/>
    </source>
</evidence>
<organism evidence="1 2">
    <name type="scientific">Eretmocerus hayati</name>
    <dbReference type="NCBI Taxonomy" id="131215"/>
    <lineage>
        <taxon>Eukaryota</taxon>
        <taxon>Metazoa</taxon>
        <taxon>Ecdysozoa</taxon>
        <taxon>Arthropoda</taxon>
        <taxon>Hexapoda</taxon>
        <taxon>Insecta</taxon>
        <taxon>Pterygota</taxon>
        <taxon>Neoptera</taxon>
        <taxon>Endopterygota</taxon>
        <taxon>Hymenoptera</taxon>
        <taxon>Apocrita</taxon>
        <taxon>Proctotrupomorpha</taxon>
        <taxon>Chalcidoidea</taxon>
        <taxon>Aphelinidae</taxon>
        <taxon>Aphelininae</taxon>
        <taxon>Eretmocerus</taxon>
    </lineage>
</organism>
<dbReference type="Proteomes" id="UP001239111">
    <property type="component" value="Chromosome 3"/>
</dbReference>
<reference evidence="1" key="1">
    <citation type="submission" date="2023-04" db="EMBL/GenBank/DDBJ databases">
        <title>A chromosome-level genome assembly of the parasitoid wasp Eretmocerus hayati.</title>
        <authorList>
            <person name="Zhong Y."/>
            <person name="Liu S."/>
            <person name="Liu Y."/>
        </authorList>
    </citation>
    <scope>NUCLEOTIDE SEQUENCE</scope>
    <source>
        <strain evidence="1">ZJU_SS_LIU_2023</strain>
    </source>
</reference>
<sequence>MLREPAAIVLVLFNLQVLVEGNLVMPDDSGSANLWSEICQLLTQHECQNHLFRELVQEAQSNTILRISGHANTNEQYDVACSLGNGETEHERKRLWEDFRERMTLFMQQKIELTRLVGEHGAWSGGVARIIVSEQQCLDLINTQGQYLWTSEEQRLLSAMEKLKEKLIAFIEKLLMKIRSQQEPPESLNSCEDQ</sequence>
<feature type="non-terminal residue" evidence="1">
    <location>
        <position position="194"/>
    </location>
</feature>
<comment type="caution">
    <text evidence="1">The sequence shown here is derived from an EMBL/GenBank/DDBJ whole genome shotgun (WGS) entry which is preliminary data.</text>
</comment>
<keyword evidence="2" id="KW-1185">Reference proteome</keyword>